<reference evidence="6 7" key="1">
    <citation type="journal article" date="2009" name="Appl. Environ. Microbiol.">
        <title>Community genomic and proteomic analyses of chemoautotrophic iron-oxidizing "Leptospirillum rubarum" (Group II) and "Leptospirillum ferrodiazotrophum" (Group III) bacteria in acid mine drainage biofilms.</title>
        <authorList>
            <person name="Goltsman D.S."/>
            <person name="Denef V.J."/>
            <person name="Singer S.W."/>
            <person name="VerBerkmoes N.C."/>
            <person name="Lefsrud M."/>
            <person name="Mueller R.S."/>
            <person name="Dick G.J."/>
            <person name="Sun C.L."/>
            <person name="Wheeler K.E."/>
            <person name="Zemla A."/>
            <person name="Baker B.J."/>
            <person name="Hauser L."/>
            <person name="Land M."/>
            <person name="Shah M.B."/>
            <person name="Thelen M.P."/>
            <person name="Hettich R.L."/>
            <person name="Banfield J.F."/>
        </authorList>
    </citation>
    <scope>NUCLEOTIDE SEQUENCE [LARGE SCALE GENOMIC DNA]</scope>
</reference>
<dbReference type="Pfam" id="PF25973">
    <property type="entry name" value="BSH_CzcB"/>
    <property type="match status" value="1"/>
</dbReference>
<feature type="domain" description="CzcB-like barrel-sandwich hybrid" evidence="4">
    <location>
        <begin position="87"/>
        <end position="208"/>
    </location>
</feature>
<dbReference type="InterPro" id="IPR058792">
    <property type="entry name" value="Beta-barrel_RND_2"/>
</dbReference>
<evidence type="ECO:0000259" key="3">
    <source>
        <dbReference type="Pfam" id="PF25954"/>
    </source>
</evidence>
<evidence type="ECO:0000256" key="2">
    <source>
        <dbReference type="ARBA" id="ARBA00022448"/>
    </source>
</evidence>
<dbReference type="InterPro" id="IPR058649">
    <property type="entry name" value="CzcB_C"/>
</dbReference>
<evidence type="ECO:0000313" key="7">
    <source>
        <dbReference type="Proteomes" id="UP000009374"/>
    </source>
</evidence>
<feature type="domain" description="CzcB-like C-terminal circularly permuted SH3-like" evidence="5">
    <location>
        <begin position="296"/>
        <end position="355"/>
    </location>
</feature>
<dbReference type="Proteomes" id="UP000009374">
    <property type="component" value="Unassembled WGS sequence"/>
</dbReference>
<dbReference type="GO" id="GO:0015679">
    <property type="term" value="P:plasma membrane copper ion transport"/>
    <property type="evidence" value="ECO:0007669"/>
    <property type="project" value="TreeGrafter"/>
</dbReference>
<evidence type="ECO:0000259" key="4">
    <source>
        <dbReference type="Pfam" id="PF25973"/>
    </source>
</evidence>
<dbReference type="GO" id="GO:0030288">
    <property type="term" value="C:outer membrane-bounded periplasmic space"/>
    <property type="evidence" value="ECO:0007669"/>
    <property type="project" value="TreeGrafter"/>
</dbReference>
<dbReference type="GO" id="GO:0046914">
    <property type="term" value="F:transition metal ion binding"/>
    <property type="evidence" value="ECO:0007669"/>
    <property type="project" value="TreeGrafter"/>
</dbReference>
<keyword evidence="2" id="KW-0813">Transport</keyword>
<dbReference type="InterPro" id="IPR006143">
    <property type="entry name" value="RND_pump_MFP"/>
</dbReference>
<dbReference type="PANTHER" id="PTHR30097:SF4">
    <property type="entry name" value="SLR6042 PROTEIN"/>
    <property type="match status" value="1"/>
</dbReference>
<dbReference type="Pfam" id="PF25954">
    <property type="entry name" value="Beta-barrel_RND_2"/>
    <property type="match status" value="1"/>
</dbReference>
<proteinExistence type="inferred from homology"/>
<dbReference type="Gene3D" id="2.40.420.20">
    <property type="match status" value="1"/>
</dbReference>
<dbReference type="SUPFAM" id="SSF111369">
    <property type="entry name" value="HlyD-like secretion proteins"/>
    <property type="match status" value="1"/>
</dbReference>
<dbReference type="GO" id="GO:0060003">
    <property type="term" value="P:copper ion export"/>
    <property type="evidence" value="ECO:0007669"/>
    <property type="project" value="TreeGrafter"/>
</dbReference>
<dbReference type="NCBIfam" id="TIGR01730">
    <property type="entry name" value="RND_mfp"/>
    <property type="match status" value="1"/>
</dbReference>
<evidence type="ECO:0000313" key="6">
    <source>
        <dbReference type="EMBL" id="EES51729.1"/>
    </source>
</evidence>
<dbReference type="Pfam" id="PF25975">
    <property type="entry name" value="CzcB_C"/>
    <property type="match status" value="1"/>
</dbReference>
<dbReference type="InterPro" id="IPR058647">
    <property type="entry name" value="BSH_CzcB-like"/>
</dbReference>
<dbReference type="InterPro" id="IPR051909">
    <property type="entry name" value="MFP_Cation_Efflux"/>
</dbReference>
<dbReference type="EMBL" id="GG693885">
    <property type="protein sequence ID" value="EES51729.1"/>
    <property type="molecule type" value="Genomic_DNA"/>
</dbReference>
<organism evidence="6 7">
    <name type="scientific">Leptospirillum ferrodiazotrophum</name>
    <dbReference type="NCBI Taxonomy" id="412449"/>
    <lineage>
        <taxon>Bacteria</taxon>
        <taxon>Pseudomonadati</taxon>
        <taxon>Nitrospirota</taxon>
        <taxon>Nitrospiria</taxon>
        <taxon>Nitrospirales</taxon>
        <taxon>Nitrospiraceae</taxon>
        <taxon>Leptospirillum</taxon>
    </lineage>
</organism>
<protein>
    <submittedName>
        <fullName evidence="6">Secretion protein HlyD</fullName>
    </submittedName>
</protein>
<name>C6I038_9BACT</name>
<keyword evidence="7" id="KW-1185">Reference proteome</keyword>
<accession>C6I038</accession>
<dbReference type="PANTHER" id="PTHR30097">
    <property type="entry name" value="CATION EFFLUX SYSTEM PROTEIN CUSB"/>
    <property type="match status" value="1"/>
</dbReference>
<gene>
    <name evidence="6" type="ORF">UBAL3_95530001</name>
</gene>
<evidence type="ECO:0000256" key="1">
    <source>
        <dbReference type="ARBA" id="ARBA00009477"/>
    </source>
</evidence>
<dbReference type="Gene3D" id="6.10.140.730">
    <property type="match status" value="1"/>
</dbReference>
<dbReference type="Gene3D" id="2.40.30.170">
    <property type="match status" value="1"/>
</dbReference>
<comment type="similarity">
    <text evidence="1">Belongs to the membrane fusion protein (MFP) (TC 8.A.1) family.</text>
</comment>
<evidence type="ECO:0000259" key="5">
    <source>
        <dbReference type="Pfam" id="PF25975"/>
    </source>
</evidence>
<dbReference type="AlphaFoldDB" id="C6I038"/>
<dbReference type="GO" id="GO:0016020">
    <property type="term" value="C:membrane"/>
    <property type="evidence" value="ECO:0007669"/>
    <property type="project" value="InterPro"/>
</dbReference>
<feature type="domain" description="CusB-like beta-barrel" evidence="3">
    <location>
        <begin position="215"/>
        <end position="285"/>
    </location>
</feature>
<dbReference type="GO" id="GO:0022857">
    <property type="term" value="F:transmembrane transporter activity"/>
    <property type="evidence" value="ECO:0007669"/>
    <property type="project" value="InterPro"/>
</dbReference>
<sequence>MNRWPSGGSRAILLGVALLGSLFFPAALRAEDGEIRMAPDVIRTLGIADEVLTPGRGHRIIRSNGEVALIDDRVRYVTARSIHRLSIFGYVHNIYVDTGDQVLAGQVLLTAFAPDYIEAQQEYLQAIRLEKITEKSQRTHSLSPKIREAALARLKNLGVVDREIRRLEATGVIRRYLKIRSPLTGYVLKKNVVDGQSINSGDRLFVIGNLDWVRVNARVYEQDLPSLSLGEEMRIRPPKSGNILVGHIAYISPLADPRTRTVVVRGIFRNTPLSLRPGMYLPVRIVVPSRGTTLWLPKSAVFLSGGHRVVFVREGTDRFLMRTVTVGASEEGLVPVLSGLHPGERIVIRNGFWVKAQFERQKSS</sequence>